<comment type="caution">
    <text evidence="1">The sequence shown here is derived from an EMBL/GenBank/DDBJ whole genome shotgun (WGS) entry which is preliminary data.</text>
</comment>
<protein>
    <submittedName>
        <fullName evidence="1">Uncharacterized protein</fullName>
    </submittedName>
</protein>
<accession>A0A445CH29</accession>
<proteinExistence type="predicted"/>
<dbReference type="AlphaFoldDB" id="A0A445CH29"/>
<dbReference type="EMBL" id="SDMP01000007">
    <property type="protein sequence ID" value="RYR50208.1"/>
    <property type="molecule type" value="Genomic_DNA"/>
</dbReference>
<dbReference type="Proteomes" id="UP000289738">
    <property type="component" value="Chromosome A07"/>
</dbReference>
<evidence type="ECO:0000313" key="2">
    <source>
        <dbReference type="Proteomes" id="UP000289738"/>
    </source>
</evidence>
<reference evidence="1 2" key="1">
    <citation type="submission" date="2019-01" db="EMBL/GenBank/DDBJ databases">
        <title>Sequencing of cultivated peanut Arachis hypogaea provides insights into genome evolution and oil improvement.</title>
        <authorList>
            <person name="Chen X."/>
        </authorList>
    </citation>
    <scope>NUCLEOTIDE SEQUENCE [LARGE SCALE GENOMIC DNA]</scope>
    <source>
        <strain evidence="2">cv. Fuhuasheng</strain>
        <tissue evidence="1">Leaves</tissue>
    </source>
</reference>
<evidence type="ECO:0000313" key="1">
    <source>
        <dbReference type="EMBL" id="RYR50208.1"/>
    </source>
</evidence>
<keyword evidence="2" id="KW-1185">Reference proteome</keyword>
<organism evidence="1 2">
    <name type="scientific">Arachis hypogaea</name>
    <name type="common">Peanut</name>
    <dbReference type="NCBI Taxonomy" id="3818"/>
    <lineage>
        <taxon>Eukaryota</taxon>
        <taxon>Viridiplantae</taxon>
        <taxon>Streptophyta</taxon>
        <taxon>Embryophyta</taxon>
        <taxon>Tracheophyta</taxon>
        <taxon>Spermatophyta</taxon>
        <taxon>Magnoliopsida</taxon>
        <taxon>eudicotyledons</taxon>
        <taxon>Gunneridae</taxon>
        <taxon>Pentapetalae</taxon>
        <taxon>rosids</taxon>
        <taxon>fabids</taxon>
        <taxon>Fabales</taxon>
        <taxon>Fabaceae</taxon>
        <taxon>Papilionoideae</taxon>
        <taxon>50 kb inversion clade</taxon>
        <taxon>dalbergioids sensu lato</taxon>
        <taxon>Dalbergieae</taxon>
        <taxon>Pterocarpus clade</taxon>
        <taxon>Arachis</taxon>
    </lineage>
</organism>
<name>A0A445CH29_ARAHY</name>
<sequence>MCFFLSPLSYSCFFSPSHKLLPPLPVPLPLASHDLSLSSLASHELPLSPLLSRLLPSSQSSLRRRSHHICSLWRLFHLFSTTRSLGLLKRNCCLLILATAISLYANVLLASLRAKELKDLTDQEQQMKPKQTKIIYDLLISVSKAESAARLIETWKCWCNQWKSEL</sequence>
<gene>
    <name evidence="1" type="ORF">Ahy_A07g036808</name>
</gene>